<comment type="catalytic activity">
    <reaction evidence="11">
        <text>choline(out) + n H(+)(in) = choline(in) + n H(+)(out)</text>
        <dbReference type="Rhea" id="RHEA:75463"/>
        <dbReference type="ChEBI" id="CHEBI:15354"/>
        <dbReference type="ChEBI" id="CHEBI:15378"/>
    </reaction>
</comment>
<keyword evidence="9 13" id="KW-0472">Membrane</keyword>
<dbReference type="AlphaFoldDB" id="A0A8C8SMP1"/>
<evidence type="ECO:0000256" key="4">
    <source>
        <dbReference type="ARBA" id="ARBA00022448"/>
    </source>
</evidence>
<dbReference type="Proteomes" id="UP000694393">
    <property type="component" value="Unplaced"/>
</dbReference>
<dbReference type="InterPro" id="IPR007603">
    <property type="entry name" value="Choline_transptr-like"/>
</dbReference>
<feature type="transmembrane region" description="Helical" evidence="13">
    <location>
        <begin position="637"/>
        <end position="658"/>
    </location>
</feature>
<keyword evidence="16" id="KW-1185">Reference proteome</keyword>
<feature type="transmembrane region" description="Helical" evidence="13">
    <location>
        <begin position="314"/>
        <end position="335"/>
    </location>
</feature>
<organism evidence="15 16">
    <name type="scientific">Pelusios castaneus</name>
    <name type="common">West African mud turtle</name>
    <dbReference type="NCBI Taxonomy" id="367368"/>
    <lineage>
        <taxon>Eukaryota</taxon>
        <taxon>Metazoa</taxon>
        <taxon>Chordata</taxon>
        <taxon>Craniata</taxon>
        <taxon>Vertebrata</taxon>
        <taxon>Euteleostomi</taxon>
        <taxon>Archelosauria</taxon>
        <taxon>Testudinata</taxon>
        <taxon>Testudines</taxon>
        <taxon>Pleurodira</taxon>
        <taxon>Pelomedusidae</taxon>
        <taxon>Pelusios</taxon>
    </lineage>
</organism>
<reference evidence="15" key="2">
    <citation type="submission" date="2025-09" db="UniProtKB">
        <authorList>
            <consortium name="Ensembl"/>
        </authorList>
    </citation>
    <scope>IDENTIFICATION</scope>
</reference>
<dbReference type="GO" id="GO:0016324">
    <property type="term" value="C:apical plasma membrane"/>
    <property type="evidence" value="ECO:0007669"/>
    <property type="project" value="UniProtKB-SubCell"/>
</dbReference>
<feature type="compositionally biased region" description="Polar residues" evidence="14">
    <location>
        <begin position="33"/>
        <end position="48"/>
    </location>
</feature>
<feature type="region of interest" description="Disordered" evidence="14">
    <location>
        <begin position="33"/>
        <end position="69"/>
    </location>
</feature>
<feature type="transmembrane region" description="Helical" evidence="13">
    <location>
        <begin position="596"/>
        <end position="617"/>
    </location>
</feature>
<feature type="transmembrane region" description="Helical" evidence="13">
    <location>
        <begin position="355"/>
        <end position="379"/>
    </location>
</feature>
<dbReference type="GO" id="GO:0090422">
    <property type="term" value="F:thiamine pyrophosphate transmembrane transporter activity"/>
    <property type="evidence" value="ECO:0007669"/>
    <property type="project" value="TreeGrafter"/>
</dbReference>
<evidence type="ECO:0000256" key="11">
    <source>
        <dbReference type="ARBA" id="ARBA00035093"/>
    </source>
</evidence>
<keyword evidence="4" id="KW-0813">Transport</keyword>
<feature type="transmembrane region" description="Helical" evidence="13">
    <location>
        <begin position="89"/>
        <end position="112"/>
    </location>
</feature>
<evidence type="ECO:0000256" key="9">
    <source>
        <dbReference type="ARBA" id="ARBA00023136"/>
    </source>
</evidence>
<accession>A0A8C8SMP1</accession>
<dbReference type="Ensembl" id="ENSPCET00000021949.1">
    <property type="protein sequence ID" value="ENSPCEP00000021215.1"/>
    <property type="gene ID" value="ENSPCEG00000011915.1"/>
</dbReference>
<evidence type="ECO:0000256" key="3">
    <source>
        <dbReference type="ARBA" id="ARBA00007168"/>
    </source>
</evidence>
<feature type="transmembrane region" description="Helical" evidence="13">
    <location>
        <begin position="238"/>
        <end position="255"/>
    </location>
</feature>
<evidence type="ECO:0000313" key="15">
    <source>
        <dbReference type="Ensembl" id="ENSPCEP00000021215.1"/>
    </source>
</evidence>
<keyword evidence="7 13" id="KW-0812">Transmembrane</keyword>
<dbReference type="Pfam" id="PF04515">
    <property type="entry name" value="Choline_transpo"/>
    <property type="match status" value="1"/>
</dbReference>
<comment type="function">
    <text evidence="13">Choline transporter.</text>
</comment>
<keyword evidence="6" id="KW-1003">Cell membrane</keyword>
<dbReference type="PANTHER" id="PTHR12385:SF37">
    <property type="entry name" value="CHOLINE TRANSPORTER-LIKE PROTEIN 4"/>
    <property type="match status" value="1"/>
</dbReference>
<dbReference type="GO" id="GO:0015297">
    <property type="term" value="F:antiporter activity"/>
    <property type="evidence" value="ECO:0007669"/>
    <property type="project" value="UniProtKB-KW"/>
</dbReference>
<comment type="subcellular location">
    <subcellularLocation>
        <location evidence="2">Apical cell membrane</location>
    </subcellularLocation>
    <subcellularLocation>
        <location evidence="13">Cell membrane</location>
        <topology evidence="13">Multi-pass membrane protein</topology>
    </subcellularLocation>
    <subcellularLocation>
        <location evidence="1">Membrane</location>
        <topology evidence="1">Multi-pass membrane protein</topology>
    </subcellularLocation>
</comment>
<name>A0A8C8SMP1_9SAUR</name>
<feature type="transmembrane region" description="Helical" evidence="13">
    <location>
        <begin position="494"/>
        <end position="518"/>
    </location>
</feature>
<evidence type="ECO:0000256" key="10">
    <source>
        <dbReference type="ARBA" id="ARBA00023180"/>
    </source>
</evidence>
<feature type="transmembrane region" description="Helical" evidence="13">
    <location>
        <begin position="262"/>
        <end position="279"/>
    </location>
</feature>
<evidence type="ECO:0000256" key="7">
    <source>
        <dbReference type="ARBA" id="ARBA00022692"/>
    </source>
</evidence>
<keyword evidence="5" id="KW-0050">Antiport</keyword>
<evidence type="ECO:0000256" key="8">
    <source>
        <dbReference type="ARBA" id="ARBA00022989"/>
    </source>
</evidence>
<dbReference type="PANTHER" id="PTHR12385">
    <property type="entry name" value="CHOLINE TRANSPORTER-LIKE (SLC FAMILY 44)"/>
    <property type="match status" value="1"/>
</dbReference>
<evidence type="ECO:0000256" key="2">
    <source>
        <dbReference type="ARBA" id="ARBA00004221"/>
    </source>
</evidence>
<evidence type="ECO:0000256" key="12">
    <source>
        <dbReference type="ARBA" id="ARBA00036880"/>
    </source>
</evidence>
<keyword evidence="8 13" id="KW-1133">Transmembrane helix</keyword>
<evidence type="ECO:0000256" key="5">
    <source>
        <dbReference type="ARBA" id="ARBA00022449"/>
    </source>
</evidence>
<protein>
    <recommendedName>
        <fullName evidence="13">Choline transporter-like protein</fullName>
    </recommendedName>
</protein>
<comment type="catalytic activity">
    <reaction evidence="12">
        <text>thiamine diphosphate(out) = thiamine diphosphate(in)</text>
        <dbReference type="Rhea" id="RHEA:75471"/>
        <dbReference type="ChEBI" id="CHEBI:58937"/>
    </reaction>
</comment>
<keyword evidence="10" id="KW-0325">Glycoprotein</keyword>
<evidence type="ECO:0000256" key="13">
    <source>
        <dbReference type="RuleBase" id="RU368066"/>
    </source>
</evidence>
<reference evidence="15" key="1">
    <citation type="submission" date="2025-08" db="UniProtKB">
        <authorList>
            <consortium name="Ensembl"/>
        </authorList>
    </citation>
    <scope>IDENTIFICATION</scope>
</reference>
<sequence length="704" mass="77552">MTDLTPTHLDSCNAPSWGDSCFLRGQDTWIQSPPSPRNVQHTLPQSQGGNPGVRALTPSPHDPSLSTGEQCKYDPSFRGPIQKRSCTDVICCALFLVFLAGYMVVGILAWLYGDPRQVVYPRNSTGAYCGIGGNKDKPFVLYFDLLQCVTSVNILAAAMNGLQCPTPQVQPSCPDSGSGRALPAVVGCMMPRDPGVRGGTVRPQHWGGALVVAEEWLGAWVARGTQASGQWFSLSSPPSGLLIAMLLSLLFLLLLRLVAGPLVWVLILGVLAVGAYGIYHCWCEYSSLRTAGASIKDVGFTTNLSVYSNVQETWLVALIVLAVVEGILLLLLIFLRKRILIAIALIKEASRAIAYMMSTLFYPLVTFLLLIICVAYWAMTALYLATSGTPTYRVTSSNSSAPGCSSISGNETCNPMPCEVVGCTFYAYNTEGLFQRNLFNLQVYNVVGLLWVANFALALGQCVLAGAFASFYWAREKPRDIPACALISSFLRTLRYHVGSLAFGALILTIVQLIRIILEYLDHKLKGAQNPFTRCLLCCLKCCFWCLEKFIKFLNRNAYIMIAIYGKNFCTSAKNAFKLLMRNIIRVVVLDKVTDLLLLFGKLLVVGGVGVLAFFFFSGRIPINDARFRSPSLNYYWLPILTVVVGAYLIAQGFFSVYSMCVDTLFLCFLEDLERNDGSVEKPYYMPTSLMRLLNKKNQKAEKK</sequence>
<evidence type="ECO:0000256" key="1">
    <source>
        <dbReference type="ARBA" id="ARBA00004141"/>
    </source>
</evidence>
<comment type="similarity">
    <text evidence="3 13">Belongs to the CTL (choline transporter-like) family.</text>
</comment>
<feature type="transmembrane region" description="Helical" evidence="13">
    <location>
        <begin position="449"/>
        <end position="473"/>
    </location>
</feature>
<proteinExistence type="inferred from homology"/>
<dbReference type="GO" id="GO:0015871">
    <property type="term" value="P:choline transport"/>
    <property type="evidence" value="ECO:0007669"/>
    <property type="project" value="TreeGrafter"/>
</dbReference>
<evidence type="ECO:0000256" key="14">
    <source>
        <dbReference type="SAM" id="MobiDB-lite"/>
    </source>
</evidence>
<evidence type="ECO:0000256" key="6">
    <source>
        <dbReference type="ARBA" id="ARBA00022475"/>
    </source>
</evidence>
<evidence type="ECO:0000313" key="16">
    <source>
        <dbReference type="Proteomes" id="UP000694393"/>
    </source>
</evidence>